<dbReference type="InterPro" id="IPR021741">
    <property type="entry name" value="DUF3311"/>
</dbReference>
<dbReference type="AlphaFoldDB" id="A0A2T2X5E1"/>
<protein>
    <recommendedName>
        <fullName evidence="4">DUF3311 domain-containing protein</fullName>
    </recommendedName>
</protein>
<dbReference type="Pfam" id="PF11755">
    <property type="entry name" value="DUF3311"/>
    <property type="match status" value="1"/>
</dbReference>
<organism evidence="2 3">
    <name type="scientific">Sulfobacillus benefaciens</name>
    <dbReference type="NCBI Taxonomy" id="453960"/>
    <lineage>
        <taxon>Bacteria</taxon>
        <taxon>Bacillati</taxon>
        <taxon>Bacillota</taxon>
        <taxon>Clostridia</taxon>
        <taxon>Eubacteriales</taxon>
        <taxon>Clostridiales Family XVII. Incertae Sedis</taxon>
        <taxon>Sulfobacillus</taxon>
    </lineage>
</organism>
<evidence type="ECO:0000313" key="3">
    <source>
        <dbReference type="Proteomes" id="UP000242699"/>
    </source>
</evidence>
<name>A0A2T2X5E1_9FIRM</name>
<dbReference type="Proteomes" id="UP000242699">
    <property type="component" value="Unassembled WGS sequence"/>
</dbReference>
<proteinExistence type="predicted"/>
<keyword evidence="1" id="KW-1133">Transmembrane helix</keyword>
<gene>
    <name evidence="2" type="ORF">C7B43_07880</name>
</gene>
<comment type="caution">
    <text evidence="2">The sequence shown here is derived from an EMBL/GenBank/DDBJ whole genome shotgun (WGS) entry which is preliminary data.</text>
</comment>
<evidence type="ECO:0000313" key="2">
    <source>
        <dbReference type="EMBL" id="PSR29714.1"/>
    </source>
</evidence>
<evidence type="ECO:0008006" key="4">
    <source>
        <dbReference type="Google" id="ProtNLM"/>
    </source>
</evidence>
<feature type="transmembrane region" description="Helical" evidence="1">
    <location>
        <begin position="34"/>
        <end position="54"/>
    </location>
</feature>
<feature type="transmembrane region" description="Helical" evidence="1">
    <location>
        <begin position="5"/>
        <end position="22"/>
    </location>
</feature>
<keyword evidence="1" id="KW-0812">Transmembrane</keyword>
<reference evidence="2 3" key="1">
    <citation type="journal article" date="2014" name="BMC Genomics">
        <title>Comparison of environmental and isolate Sulfobacillus genomes reveals diverse carbon, sulfur, nitrogen, and hydrogen metabolisms.</title>
        <authorList>
            <person name="Justice N.B."/>
            <person name="Norman A."/>
            <person name="Brown C.T."/>
            <person name="Singh A."/>
            <person name="Thomas B.C."/>
            <person name="Banfield J.F."/>
        </authorList>
    </citation>
    <scope>NUCLEOTIDE SEQUENCE [LARGE SCALE GENOMIC DNA]</scope>
    <source>
        <strain evidence="2">AMDSBA1</strain>
    </source>
</reference>
<keyword evidence="1" id="KW-0472">Membrane</keyword>
<evidence type="ECO:0000256" key="1">
    <source>
        <dbReference type="SAM" id="Phobius"/>
    </source>
</evidence>
<dbReference type="EMBL" id="PXYT01000014">
    <property type="protein sequence ID" value="PSR29714.1"/>
    <property type="molecule type" value="Genomic_DNA"/>
</dbReference>
<sequence length="66" mass="7792">MIALIIGLIVPILAIVALFPWYDRVHPLVLGFPFLYFWIFMWFPLTTLCLYVAWKLEHRALGEGER</sequence>
<accession>A0A2T2X5E1</accession>